<name>A0A074MHJ2_9BACL</name>
<dbReference type="SMART" id="SM00530">
    <property type="entry name" value="HTH_XRE"/>
    <property type="match status" value="1"/>
</dbReference>
<evidence type="ECO:0000313" key="2">
    <source>
        <dbReference type="EMBL" id="KEO85122.1"/>
    </source>
</evidence>
<evidence type="ECO:0000259" key="1">
    <source>
        <dbReference type="PROSITE" id="PS50943"/>
    </source>
</evidence>
<dbReference type="Pfam" id="PF01381">
    <property type="entry name" value="HTH_3"/>
    <property type="match status" value="1"/>
</dbReference>
<dbReference type="InterPro" id="IPR011990">
    <property type="entry name" value="TPR-like_helical_dom_sf"/>
</dbReference>
<accession>A0A074MHJ2</accession>
<dbReference type="InterPro" id="IPR019734">
    <property type="entry name" value="TPR_rpt"/>
</dbReference>
<dbReference type="PROSITE" id="PS50943">
    <property type="entry name" value="HTH_CROC1"/>
    <property type="match status" value="1"/>
</dbReference>
<dbReference type="SUPFAM" id="SSF47413">
    <property type="entry name" value="lambda repressor-like DNA-binding domains"/>
    <property type="match status" value="1"/>
</dbReference>
<dbReference type="Proteomes" id="UP000027931">
    <property type="component" value="Unassembled WGS sequence"/>
</dbReference>
<dbReference type="OrthoDB" id="2379799at2"/>
<dbReference type="Gene3D" id="1.25.40.10">
    <property type="entry name" value="Tetratricopeptide repeat domain"/>
    <property type="match status" value="1"/>
</dbReference>
<sequence>MSTVEHLIETDLNRIPLVRRILEIMSEKGDAFTIRAFAARLGISREYLRLMTNGERPIAPAMLTKIAEGLGMTVVRLKQLDTVKQEQELQAFLKGKARTKVMIERAESIAFELVRLAQGATERAYSLKNLGRVQFLKQKYDDAHQTWLQALELAKSVYEKFEDTTLLHPITENLMISYCIRKEFSGAEEMLQHVERVAATNFKALGMIAYTRMRIQEMRGEIKLAREYAYRSLEYFQRTENSKQIGTAYINVAHFEFETGDYRASANALEQAMKYAEGFEDILVHVVKDYVKTLLKLREFESARSVIQTHENMAKDYPLYWGKLQIMKTVAFDDPSFADRLVQDGSANVQIRYFASKCLLEFYALKGNAEMALSYYEKVRIFSNTKSEFLEEVGF</sequence>
<dbReference type="InterPro" id="IPR001387">
    <property type="entry name" value="Cro/C1-type_HTH"/>
</dbReference>
<comment type="caution">
    <text evidence="2">The sequence shown here is derived from an EMBL/GenBank/DDBJ whole genome shotgun (WGS) entry which is preliminary data.</text>
</comment>
<dbReference type="CDD" id="cd00093">
    <property type="entry name" value="HTH_XRE"/>
    <property type="match status" value="1"/>
</dbReference>
<dbReference type="EMBL" id="JMIR01000001">
    <property type="protein sequence ID" value="KEO85122.1"/>
    <property type="molecule type" value="Genomic_DNA"/>
</dbReference>
<feature type="domain" description="HTH cro/C1-type" evidence="1">
    <location>
        <begin position="33"/>
        <end position="77"/>
    </location>
</feature>
<dbReference type="SMART" id="SM00028">
    <property type="entry name" value="TPR"/>
    <property type="match status" value="2"/>
</dbReference>
<reference evidence="2 3" key="1">
    <citation type="journal article" date="2013" name="Int. J. Syst. Evol. Microbiol.">
        <title>Tumebacillus flagellatus sp. nov., an alpha-amylase/pullulanase-producing bacterium isolated from cassava wastewater.</title>
        <authorList>
            <person name="Wang Q."/>
            <person name="Xie N."/>
            <person name="Qin Y."/>
            <person name="Shen N."/>
            <person name="Zhu J."/>
            <person name="Mi H."/>
            <person name="Huang R."/>
        </authorList>
    </citation>
    <scope>NUCLEOTIDE SEQUENCE [LARGE SCALE GENOMIC DNA]</scope>
    <source>
        <strain evidence="2 3">GST4</strain>
    </source>
</reference>
<keyword evidence="3" id="KW-1185">Reference proteome</keyword>
<dbReference type="AlphaFoldDB" id="A0A074MHJ2"/>
<organism evidence="2 3">
    <name type="scientific">Tumebacillus flagellatus</name>
    <dbReference type="NCBI Taxonomy" id="1157490"/>
    <lineage>
        <taxon>Bacteria</taxon>
        <taxon>Bacillati</taxon>
        <taxon>Bacillota</taxon>
        <taxon>Bacilli</taxon>
        <taxon>Bacillales</taxon>
        <taxon>Alicyclobacillaceae</taxon>
        <taxon>Tumebacillus</taxon>
    </lineage>
</organism>
<dbReference type="RefSeq" id="WP_038083343.1">
    <property type="nucleotide sequence ID" value="NZ_JMIR01000001.1"/>
</dbReference>
<gene>
    <name evidence="2" type="ORF">EL26_00755</name>
</gene>
<dbReference type="SUPFAM" id="SSF48452">
    <property type="entry name" value="TPR-like"/>
    <property type="match status" value="1"/>
</dbReference>
<dbReference type="InterPro" id="IPR010982">
    <property type="entry name" value="Lambda_DNA-bd_dom_sf"/>
</dbReference>
<protein>
    <recommendedName>
        <fullName evidence="1">HTH cro/C1-type domain-containing protein</fullName>
    </recommendedName>
</protein>
<evidence type="ECO:0000313" key="3">
    <source>
        <dbReference type="Proteomes" id="UP000027931"/>
    </source>
</evidence>
<dbReference type="GO" id="GO:0003677">
    <property type="term" value="F:DNA binding"/>
    <property type="evidence" value="ECO:0007669"/>
    <property type="project" value="InterPro"/>
</dbReference>
<dbReference type="Gene3D" id="1.10.260.40">
    <property type="entry name" value="lambda repressor-like DNA-binding domains"/>
    <property type="match status" value="1"/>
</dbReference>
<proteinExistence type="predicted"/>